<dbReference type="PANTHER" id="PTHR31793">
    <property type="entry name" value="4-HYDROXYBENZOYL-COA THIOESTERASE FAMILY MEMBER"/>
    <property type="match status" value="1"/>
</dbReference>
<evidence type="ECO:0000313" key="1">
    <source>
        <dbReference type="EMBL" id="AOP35426.1"/>
    </source>
</evidence>
<dbReference type="GO" id="GO:0047617">
    <property type="term" value="F:fatty acyl-CoA hydrolase activity"/>
    <property type="evidence" value="ECO:0007669"/>
    <property type="project" value="TreeGrafter"/>
</dbReference>
<keyword evidence="1" id="KW-0378">Hydrolase</keyword>
<dbReference type="Proteomes" id="UP000094197">
    <property type="component" value="Chromosome 1"/>
</dbReference>
<dbReference type="OrthoDB" id="9799036at2"/>
<gene>
    <name evidence="1" type="ORF">A0128_17215</name>
</gene>
<name>A0A1D7V0S1_9LEPT</name>
<dbReference type="Gene3D" id="3.10.129.10">
    <property type="entry name" value="Hotdog Thioesterase"/>
    <property type="match status" value="1"/>
</dbReference>
<dbReference type="PANTHER" id="PTHR31793:SF24">
    <property type="entry name" value="LONG-CHAIN ACYL-COA THIOESTERASE FADM"/>
    <property type="match status" value="1"/>
</dbReference>
<dbReference type="InterPro" id="IPR050563">
    <property type="entry name" value="4-hydroxybenzoyl-CoA_TE"/>
</dbReference>
<organism evidence="1 2">
    <name type="scientific">Leptospira tipperaryensis</name>
    <dbReference type="NCBI Taxonomy" id="2564040"/>
    <lineage>
        <taxon>Bacteria</taxon>
        <taxon>Pseudomonadati</taxon>
        <taxon>Spirochaetota</taxon>
        <taxon>Spirochaetia</taxon>
        <taxon>Leptospirales</taxon>
        <taxon>Leptospiraceae</taxon>
        <taxon>Leptospira</taxon>
    </lineage>
</organism>
<evidence type="ECO:0000313" key="2">
    <source>
        <dbReference type="Proteomes" id="UP000094197"/>
    </source>
</evidence>
<reference evidence="1 2" key="1">
    <citation type="submission" date="2016-04" db="EMBL/GenBank/DDBJ databases">
        <title>Complete genome seqeunce of Leptospira alstonii serovar Room22.</title>
        <authorList>
            <person name="Nally J.E."/>
            <person name="Bayles D.O."/>
            <person name="Hurley D."/>
            <person name="Fanning S."/>
            <person name="McMahon B.J."/>
            <person name="Arent Z."/>
        </authorList>
    </citation>
    <scope>NUCLEOTIDE SEQUENCE [LARGE SCALE GENOMIC DNA]</scope>
    <source>
        <strain evidence="1 2">GWTS #1</strain>
    </source>
</reference>
<sequence length="150" mass="17395">MEETFRFESKIPVRFSDTDVNGHVNNQNYNSYCDEAKMKAFISSGVDLQSMKETGIGPIVYKAEYEYLSDLKYPDTVIVRTRVEFIKRTRAIFHQQLERESDGKIVSKVRSYGMWINFETKKPAFLPAEVLEKMGEFKFNLENKEAALVG</sequence>
<dbReference type="InterPro" id="IPR029069">
    <property type="entry name" value="HotDog_dom_sf"/>
</dbReference>
<dbReference type="CDD" id="cd00586">
    <property type="entry name" value="4HBT"/>
    <property type="match status" value="1"/>
</dbReference>
<dbReference type="AlphaFoldDB" id="A0A1D7V0S1"/>
<dbReference type="RefSeq" id="WP_069608629.1">
    <property type="nucleotide sequence ID" value="NZ_CP015217.1"/>
</dbReference>
<dbReference type="KEGG" id="laj:A0128_17215"/>
<dbReference type="SUPFAM" id="SSF54637">
    <property type="entry name" value="Thioesterase/thiol ester dehydrase-isomerase"/>
    <property type="match status" value="1"/>
</dbReference>
<dbReference type="EMBL" id="CP015217">
    <property type="protein sequence ID" value="AOP35426.1"/>
    <property type="molecule type" value="Genomic_DNA"/>
</dbReference>
<keyword evidence="2" id="KW-1185">Reference proteome</keyword>
<dbReference type="Pfam" id="PF13279">
    <property type="entry name" value="4HBT_2"/>
    <property type="match status" value="1"/>
</dbReference>
<accession>A0A1D7V0S1</accession>
<proteinExistence type="predicted"/>
<protein>
    <submittedName>
        <fullName evidence="1">Acyl-CoA thioester hydrolase</fullName>
    </submittedName>
</protein>